<keyword evidence="4 6" id="KW-1133">Transmembrane helix</keyword>
<evidence type="ECO:0000313" key="9">
    <source>
        <dbReference type="EMBL" id="MBB2149216.1"/>
    </source>
</evidence>
<dbReference type="PROSITE" id="PS51257">
    <property type="entry name" value="PROKAR_LIPOPROTEIN"/>
    <property type="match status" value="1"/>
</dbReference>
<organism evidence="9 10">
    <name type="scientific">Pedobacter gandavensis</name>
    <dbReference type="NCBI Taxonomy" id="2679963"/>
    <lineage>
        <taxon>Bacteria</taxon>
        <taxon>Pseudomonadati</taxon>
        <taxon>Bacteroidota</taxon>
        <taxon>Sphingobacteriia</taxon>
        <taxon>Sphingobacteriales</taxon>
        <taxon>Sphingobacteriaceae</taxon>
        <taxon>Pedobacter</taxon>
    </lineage>
</organism>
<feature type="domain" description="ABC3 transporter permease C-terminal" evidence="7">
    <location>
        <begin position="284"/>
        <end position="399"/>
    </location>
</feature>
<evidence type="ECO:0000256" key="1">
    <source>
        <dbReference type="ARBA" id="ARBA00004651"/>
    </source>
</evidence>
<name>A0ABR6EVJ8_9SPHI</name>
<dbReference type="InterPro" id="IPR003838">
    <property type="entry name" value="ABC3_permease_C"/>
</dbReference>
<evidence type="ECO:0000256" key="3">
    <source>
        <dbReference type="ARBA" id="ARBA00022692"/>
    </source>
</evidence>
<keyword evidence="5 6" id="KW-0472">Membrane</keyword>
<feature type="domain" description="MacB-like periplasmic core" evidence="8">
    <location>
        <begin position="20"/>
        <end position="239"/>
    </location>
</feature>
<accession>A0ABR6EVJ8</accession>
<feature type="transmembrane region" description="Helical" evidence="6">
    <location>
        <begin position="750"/>
        <end position="768"/>
    </location>
</feature>
<comment type="caution">
    <text evidence="9">The sequence shown here is derived from an EMBL/GenBank/DDBJ whole genome shotgun (WGS) entry which is preliminary data.</text>
</comment>
<feature type="transmembrane region" description="Helical" evidence="6">
    <location>
        <begin position="667"/>
        <end position="688"/>
    </location>
</feature>
<reference evidence="9 10" key="1">
    <citation type="submission" date="2019-11" db="EMBL/GenBank/DDBJ databases">
        <title>Description of Pedobacter sp. LMG 31462T.</title>
        <authorList>
            <person name="Carlier A."/>
            <person name="Qi S."/>
            <person name="Vandamme P."/>
        </authorList>
    </citation>
    <scope>NUCLEOTIDE SEQUENCE [LARGE SCALE GENOMIC DNA]</scope>
    <source>
        <strain evidence="9 10">LMG 31462</strain>
    </source>
</reference>
<protein>
    <submittedName>
        <fullName evidence="9">FtsX-like permease family protein</fullName>
    </submittedName>
</protein>
<feature type="transmembrane region" description="Helical" evidence="6">
    <location>
        <begin position="716"/>
        <end position="735"/>
    </location>
</feature>
<feature type="domain" description="MacB-like periplasmic core" evidence="8">
    <location>
        <begin position="498"/>
        <end position="597"/>
    </location>
</feature>
<feature type="transmembrane region" description="Helical" evidence="6">
    <location>
        <begin position="372"/>
        <end position="395"/>
    </location>
</feature>
<dbReference type="PANTHER" id="PTHR30572:SF18">
    <property type="entry name" value="ABC-TYPE MACROLIDE FAMILY EXPORT SYSTEM PERMEASE COMPONENT 2"/>
    <property type="match status" value="1"/>
</dbReference>
<evidence type="ECO:0000259" key="7">
    <source>
        <dbReference type="Pfam" id="PF02687"/>
    </source>
</evidence>
<dbReference type="Pfam" id="PF02687">
    <property type="entry name" value="FtsX"/>
    <property type="match status" value="2"/>
</dbReference>
<dbReference type="Pfam" id="PF12704">
    <property type="entry name" value="MacB_PCD"/>
    <property type="match status" value="2"/>
</dbReference>
<keyword evidence="10" id="KW-1185">Reference proteome</keyword>
<feature type="transmembrane region" description="Helical" evidence="6">
    <location>
        <begin position="329"/>
        <end position="352"/>
    </location>
</feature>
<feature type="domain" description="ABC3 transporter permease C-terminal" evidence="7">
    <location>
        <begin position="668"/>
        <end position="780"/>
    </location>
</feature>
<keyword evidence="2" id="KW-1003">Cell membrane</keyword>
<evidence type="ECO:0000256" key="6">
    <source>
        <dbReference type="SAM" id="Phobius"/>
    </source>
</evidence>
<sequence length="787" mass="87308">MFKLNLKIAIRNLWKNKGYTLINVGGLAIGLASCMLLLLYVAYEWSYDKHTTGYDRTYVVYTNMKSGDGAVSYAWTSGIMAPYLSSTMPDIAYASHSTYPREYLLSNQDKSFKKFGVYADPSFLKIFDYQMIKGNKDQALKSPNGIILTERFAKVLFGNADPMNKTLKFGGKELLTVEGVMEDVPSSSSIQFDYLMSWELYKKINPWVAGTGWGNGHCLTVIQLRDNSSFEKVNASMNTIFKRNDKGSTAVALIHPLSKWHLYSHFENGKSVGGQIDTLRIFFILAFCILLIACINFMNLSTARSEKRAKEVGVRKAIGAARKSLISQFILESMLLAFLGMIVAFILIEISLPYFNGLLNSYLTLNYADWKFWAVLVGLTLFTGFIAGSYPAFYLSSFEPVKVLKGFSKTGGASLSIRKVLVIFQFVFASSLIICTAVIYQQLTFIQNKPVGYDRNGLVEIPLEGVLEDFSKATLLRDRLLKSGAVSNASLFSLSLTSGGNNTTTVGWPGKGPNESFIFNYRYANSDFVATLGSTMQSGRNFSPQFNDSANTVINEAAVKVMGLKKPVGSVIQIDDRQLTIIGVMKNFVMDNPYQTATPLIIRNGFAGEGVLAMRLNPAQNISTSIAQVQSIMKEINPEYPTSVTFLSDSFEAKFNSEKLLGTLANWFGGFAVFISCLGLLGLTLFMAEQRKKEISIRKVLGANTLHILTLLNKDFIKLVVIANLIAFPVAYIVINKWLSKYEFRVEISFIPFAIAIVLSLLIALFTVSMQSVKVAKANPVDALKYE</sequence>
<feature type="transmembrane region" description="Helical" evidence="6">
    <location>
        <begin position="21"/>
        <end position="43"/>
    </location>
</feature>
<evidence type="ECO:0000256" key="2">
    <source>
        <dbReference type="ARBA" id="ARBA00022475"/>
    </source>
</evidence>
<evidence type="ECO:0000313" key="10">
    <source>
        <dbReference type="Proteomes" id="UP000636110"/>
    </source>
</evidence>
<evidence type="ECO:0000259" key="8">
    <source>
        <dbReference type="Pfam" id="PF12704"/>
    </source>
</evidence>
<keyword evidence="3 6" id="KW-0812">Transmembrane</keyword>
<comment type="subcellular location">
    <subcellularLocation>
        <location evidence="1">Cell membrane</location>
        <topology evidence="1">Multi-pass membrane protein</topology>
    </subcellularLocation>
</comment>
<evidence type="ECO:0000256" key="5">
    <source>
        <dbReference type="ARBA" id="ARBA00023136"/>
    </source>
</evidence>
<proteinExistence type="predicted"/>
<dbReference type="Proteomes" id="UP000636110">
    <property type="component" value="Unassembled WGS sequence"/>
</dbReference>
<dbReference type="InterPro" id="IPR050250">
    <property type="entry name" value="Macrolide_Exporter_MacB"/>
</dbReference>
<feature type="transmembrane region" description="Helical" evidence="6">
    <location>
        <begin position="281"/>
        <end position="300"/>
    </location>
</feature>
<feature type="transmembrane region" description="Helical" evidence="6">
    <location>
        <begin position="416"/>
        <end position="440"/>
    </location>
</feature>
<dbReference type="RefSeq" id="WP_182956439.1">
    <property type="nucleotide sequence ID" value="NZ_WNXC01000002.1"/>
</dbReference>
<dbReference type="PANTHER" id="PTHR30572">
    <property type="entry name" value="MEMBRANE COMPONENT OF TRANSPORTER-RELATED"/>
    <property type="match status" value="1"/>
</dbReference>
<gene>
    <name evidence="9" type="ORF">GM920_09890</name>
</gene>
<evidence type="ECO:0000256" key="4">
    <source>
        <dbReference type="ARBA" id="ARBA00022989"/>
    </source>
</evidence>
<dbReference type="InterPro" id="IPR025857">
    <property type="entry name" value="MacB_PCD"/>
</dbReference>
<dbReference type="EMBL" id="WNXC01000002">
    <property type="protein sequence ID" value="MBB2149216.1"/>
    <property type="molecule type" value="Genomic_DNA"/>
</dbReference>